<comment type="caution">
    <text evidence="2">The sequence shown here is derived from an EMBL/GenBank/DDBJ whole genome shotgun (WGS) entry which is preliminary data.</text>
</comment>
<protein>
    <submittedName>
        <fullName evidence="2">Uncharacterized protein</fullName>
    </submittedName>
</protein>
<evidence type="ECO:0000256" key="1">
    <source>
        <dbReference type="SAM" id="MobiDB-lite"/>
    </source>
</evidence>
<dbReference type="EMBL" id="JAPZBR010000003">
    <property type="protein sequence ID" value="KAJ5358146.1"/>
    <property type="molecule type" value="Genomic_DNA"/>
</dbReference>
<evidence type="ECO:0000313" key="3">
    <source>
        <dbReference type="Proteomes" id="UP001148299"/>
    </source>
</evidence>
<sequence>MRSGLQKPGALPLLALVVFSLLTLVPSLSSIYNLKLADFSFYSGAARHLPLLQDGVTEVPQAHPFETREPRPLAAPHRSRVNLSPRTARAANPAAISASETVNKSRIVSPRESSFSFSRRARAFRSYFIQHLDDYPFLSSFSNRTLVEPHSHPLDHSLPTDQHTIAPHIHELEYPYTIREIYQQASRYVIDFGKLASARGSEYARSIFSTAETPSTSIPHPTDLEFDSGSDSGLDTSDPPDQLQKVGAEDSSDAAAGRHSQELQGSCMAVVIGLVAGIMWF</sequence>
<proteinExistence type="predicted"/>
<evidence type="ECO:0000313" key="2">
    <source>
        <dbReference type="EMBL" id="KAJ5358146.1"/>
    </source>
</evidence>
<accession>A0A9W9RDM4</accession>
<dbReference type="Proteomes" id="UP001148299">
    <property type="component" value="Unassembled WGS sequence"/>
</dbReference>
<organism evidence="2 3">
    <name type="scientific">Penicillium brevicompactum</name>
    <dbReference type="NCBI Taxonomy" id="5074"/>
    <lineage>
        <taxon>Eukaryota</taxon>
        <taxon>Fungi</taxon>
        <taxon>Dikarya</taxon>
        <taxon>Ascomycota</taxon>
        <taxon>Pezizomycotina</taxon>
        <taxon>Eurotiomycetes</taxon>
        <taxon>Eurotiomycetidae</taxon>
        <taxon>Eurotiales</taxon>
        <taxon>Aspergillaceae</taxon>
        <taxon>Penicillium</taxon>
    </lineage>
</organism>
<feature type="region of interest" description="Disordered" evidence="1">
    <location>
        <begin position="211"/>
        <end position="259"/>
    </location>
</feature>
<name>A0A9W9RDM4_PENBR</name>
<keyword evidence="3" id="KW-1185">Reference proteome</keyword>
<feature type="compositionally biased region" description="Low complexity" evidence="1">
    <location>
        <begin position="227"/>
        <end position="241"/>
    </location>
</feature>
<reference evidence="2" key="2">
    <citation type="journal article" date="2023" name="IMA Fungus">
        <title>Comparative genomic study of the Penicillium genus elucidates a diverse pangenome and 15 lateral gene transfer events.</title>
        <authorList>
            <person name="Petersen C."/>
            <person name="Sorensen T."/>
            <person name="Nielsen M.R."/>
            <person name="Sondergaard T.E."/>
            <person name="Sorensen J.L."/>
            <person name="Fitzpatrick D.A."/>
            <person name="Frisvad J.C."/>
            <person name="Nielsen K.L."/>
        </authorList>
    </citation>
    <scope>NUCLEOTIDE SEQUENCE</scope>
    <source>
        <strain evidence="2">IBT 35675</strain>
    </source>
</reference>
<gene>
    <name evidence="2" type="ORF">N7541_005304</name>
</gene>
<dbReference type="AlphaFoldDB" id="A0A9W9RDM4"/>
<reference evidence="2" key="1">
    <citation type="submission" date="2022-12" db="EMBL/GenBank/DDBJ databases">
        <authorList>
            <person name="Petersen C."/>
        </authorList>
    </citation>
    <scope>NUCLEOTIDE SEQUENCE</scope>
    <source>
        <strain evidence="2">IBT 35675</strain>
    </source>
</reference>